<protein>
    <submittedName>
        <fullName evidence="3">Extracellular solute-binding protein</fullName>
    </submittedName>
</protein>
<evidence type="ECO:0000256" key="2">
    <source>
        <dbReference type="SAM" id="SignalP"/>
    </source>
</evidence>
<sequence>MKARVALAAIALVATACNTAPGATTGTDPGTLGGAEVQKQMADLYTAAQAAKEAQVVVYGPGQEFFEPAYKTFMRRYPAIKVVAEPIFGEKLNTRLDQEFVSGQHVGSIQTHGGSGTALTVKADRCEIYKPFTADFQTGAETAATYNAFSHFGVGIEYNSQKLTEDQAPKGWQELADAKWNGKLVAADPNIVGATSLMISNLMKENKLDQAWVRGLMGNNPLIVDTAALAEQSVARGEREVMAVNNTGVFTTSKKKNLPVEFVFPTAEGARLDTMYLCLLKGGPNASATKLFANWMFTPEAQEEIAKTGVFGARPGTSAPPNLPSLDSIKDRVIPQIPVEQQGPEVQNTIKLIKEIKG</sequence>
<reference evidence="3 4" key="1">
    <citation type="submission" date="2019-07" db="EMBL/GenBank/DDBJ databases">
        <title>Lentzea xizangensis sp. nov., isolated from Qinghai-Tibetan Plateau Soils.</title>
        <authorList>
            <person name="Huang J."/>
        </authorList>
    </citation>
    <scope>NUCLEOTIDE SEQUENCE [LARGE SCALE GENOMIC DNA]</scope>
    <source>
        <strain evidence="3 4">FXJ1.1311</strain>
    </source>
</reference>
<evidence type="ECO:0000313" key="4">
    <source>
        <dbReference type="Proteomes" id="UP000316639"/>
    </source>
</evidence>
<dbReference type="AlphaFoldDB" id="A0A563ERW8"/>
<evidence type="ECO:0000313" key="3">
    <source>
        <dbReference type="EMBL" id="TWP50447.1"/>
    </source>
</evidence>
<feature type="chain" id="PRO_5021934369" evidence="2">
    <location>
        <begin position="23"/>
        <end position="358"/>
    </location>
</feature>
<evidence type="ECO:0000256" key="1">
    <source>
        <dbReference type="ARBA" id="ARBA00022729"/>
    </source>
</evidence>
<dbReference type="Gene3D" id="3.40.190.10">
    <property type="entry name" value="Periplasmic binding protein-like II"/>
    <property type="match status" value="2"/>
</dbReference>
<dbReference type="PANTHER" id="PTHR30006">
    <property type="entry name" value="THIAMINE-BINDING PERIPLASMIC PROTEIN-RELATED"/>
    <property type="match status" value="1"/>
</dbReference>
<keyword evidence="1 2" id="KW-0732">Signal</keyword>
<dbReference type="RefSeq" id="WP_146353609.1">
    <property type="nucleotide sequence ID" value="NZ_VOBR01000012.1"/>
</dbReference>
<comment type="caution">
    <text evidence="3">The sequence shown here is derived from an EMBL/GenBank/DDBJ whole genome shotgun (WGS) entry which is preliminary data.</text>
</comment>
<dbReference type="PROSITE" id="PS51257">
    <property type="entry name" value="PROKAR_LIPOPROTEIN"/>
    <property type="match status" value="1"/>
</dbReference>
<dbReference type="InterPro" id="IPR006059">
    <property type="entry name" value="SBP"/>
</dbReference>
<dbReference type="Proteomes" id="UP000316639">
    <property type="component" value="Unassembled WGS sequence"/>
</dbReference>
<accession>A0A563ERW8</accession>
<name>A0A563ERW8_9PSEU</name>
<gene>
    <name evidence="3" type="ORF">FKR81_19920</name>
</gene>
<dbReference type="EMBL" id="VOBR01000012">
    <property type="protein sequence ID" value="TWP50447.1"/>
    <property type="molecule type" value="Genomic_DNA"/>
</dbReference>
<dbReference type="Pfam" id="PF13416">
    <property type="entry name" value="SBP_bac_8"/>
    <property type="match status" value="1"/>
</dbReference>
<organism evidence="3 4">
    <name type="scientific">Lentzea tibetensis</name>
    <dbReference type="NCBI Taxonomy" id="2591470"/>
    <lineage>
        <taxon>Bacteria</taxon>
        <taxon>Bacillati</taxon>
        <taxon>Actinomycetota</taxon>
        <taxon>Actinomycetes</taxon>
        <taxon>Pseudonocardiales</taxon>
        <taxon>Pseudonocardiaceae</taxon>
        <taxon>Lentzea</taxon>
    </lineage>
</organism>
<proteinExistence type="predicted"/>
<feature type="signal peptide" evidence="2">
    <location>
        <begin position="1"/>
        <end position="22"/>
    </location>
</feature>
<keyword evidence="4" id="KW-1185">Reference proteome</keyword>
<dbReference type="OrthoDB" id="366726at2"/>
<dbReference type="SUPFAM" id="SSF53850">
    <property type="entry name" value="Periplasmic binding protein-like II"/>
    <property type="match status" value="1"/>
</dbReference>